<evidence type="ECO:0000256" key="7">
    <source>
        <dbReference type="ARBA" id="ARBA00022729"/>
    </source>
</evidence>
<dbReference type="InterPro" id="IPR002213">
    <property type="entry name" value="UDP_glucos_trans"/>
</dbReference>
<evidence type="ECO:0000256" key="4">
    <source>
        <dbReference type="ARBA" id="ARBA00022676"/>
    </source>
</evidence>
<accession>A0ABM0SGP2</accession>
<comment type="similarity">
    <text evidence="2">Belongs to the UDP-glycosyltransferase family.</text>
</comment>
<keyword evidence="11" id="KW-0325">Glycoprotein</keyword>
<proteinExistence type="inferred from homology"/>
<comment type="subcellular location">
    <subcellularLocation>
        <location evidence="1">Endoplasmic reticulum membrane</location>
        <topology evidence="1">Single-pass membrane protein</topology>
    </subcellularLocation>
</comment>
<keyword evidence="10" id="KW-0472">Membrane</keyword>
<evidence type="ECO:0000313" key="13">
    <source>
        <dbReference type="Proteomes" id="UP000694923"/>
    </source>
</evidence>
<evidence type="ECO:0000256" key="9">
    <source>
        <dbReference type="ARBA" id="ARBA00022989"/>
    </source>
</evidence>
<evidence type="ECO:0000256" key="8">
    <source>
        <dbReference type="ARBA" id="ARBA00022824"/>
    </source>
</evidence>
<keyword evidence="8" id="KW-0256">Endoplasmic reticulum</keyword>
<evidence type="ECO:0000256" key="1">
    <source>
        <dbReference type="ARBA" id="ARBA00004389"/>
    </source>
</evidence>
<feature type="signal peptide" evidence="12">
    <location>
        <begin position="1"/>
        <end position="23"/>
    </location>
</feature>
<dbReference type="Gene3D" id="3.40.50.2000">
    <property type="entry name" value="Glycogen Phosphorylase B"/>
    <property type="match status" value="1"/>
</dbReference>
<organism evidence="13 14">
    <name type="scientific">Galeopterus variegatus</name>
    <name type="common">Malayan flying lemur</name>
    <name type="synonym">Cynocephalus variegatus</name>
    <dbReference type="NCBI Taxonomy" id="482537"/>
    <lineage>
        <taxon>Eukaryota</taxon>
        <taxon>Metazoa</taxon>
        <taxon>Chordata</taxon>
        <taxon>Craniata</taxon>
        <taxon>Vertebrata</taxon>
        <taxon>Euteleostomi</taxon>
        <taxon>Mammalia</taxon>
        <taxon>Eutheria</taxon>
        <taxon>Euarchontoglires</taxon>
        <taxon>Dermoptera</taxon>
        <taxon>Cynocephalidae</taxon>
        <taxon>Galeopterus</taxon>
    </lineage>
</organism>
<evidence type="ECO:0000313" key="14">
    <source>
        <dbReference type="RefSeq" id="XP_008592033.1"/>
    </source>
</evidence>
<feature type="chain" id="PRO_5045036584" description="glucuronosyltransferase" evidence="12">
    <location>
        <begin position="24"/>
        <end position="293"/>
    </location>
</feature>
<dbReference type="Proteomes" id="UP000694923">
    <property type="component" value="Unplaced"/>
</dbReference>
<evidence type="ECO:0000256" key="10">
    <source>
        <dbReference type="ARBA" id="ARBA00023136"/>
    </source>
</evidence>
<keyword evidence="6" id="KW-0812">Transmembrane</keyword>
<keyword evidence="13" id="KW-1185">Reference proteome</keyword>
<keyword evidence="7 12" id="KW-0732">Signal</keyword>
<dbReference type="GeneID" id="103609500"/>
<evidence type="ECO:0000256" key="12">
    <source>
        <dbReference type="SAM" id="SignalP"/>
    </source>
</evidence>
<gene>
    <name evidence="14" type="primary">LOC103609500</name>
</gene>
<dbReference type="EC" id="2.4.1.17" evidence="3"/>
<reference evidence="14" key="1">
    <citation type="submission" date="2025-08" db="UniProtKB">
        <authorList>
            <consortium name="RefSeq"/>
        </authorList>
    </citation>
    <scope>IDENTIFICATION</scope>
</reference>
<dbReference type="RefSeq" id="XP_008592033.1">
    <property type="nucleotide sequence ID" value="XM_008593811.1"/>
</dbReference>
<evidence type="ECO:0000256" key="3">
    <source>
        <dbReference type="ARBA" id="ARBA00012544"/>
    </source>
</evidence>
<evidence type="ECO:0000256" key="6">
    <source>
        <dbReference type="ARBA" id="ARBA00022692"/>
    </source>
</evidence>
<dbReference type="PANTHER" id="PTHR48043">
    <property type="entry name" value="EG:EG0003.4 PROTEIN-RELATED"/>
    <property type="match status" value="1"/>
</dbReference>
<evidence type="ECO:0000256" key="11">
    <source>
        <dbReference type="ARBA" id="ARBA00023180"/>
    </source>
</evidence>
<sequence>MSMTWTSAFLLLQVNCYFKFGSCLKVLVWPTEYSHWMNMKTILDELLQRVHEVTVLTSSASILVDTNKTSGSKFEVYPTSLSKDVYEDTFMSLISKMVYDIPKDSFWSYFSQMQEILWEFSDYALMLCKEAVLNKKYMIKLQESRFNVILADAICPCGELLAELLQIPFVYSLRFSPGYTFEKYSGGLLIPPSYVPIVLSELKLSDQMAFMERVKNMIYVLYFDFWFQTCNMRTWDRFYSETLGRPTTLYETLGKAEMWLIQTYWNLEFPRPLLPNFDFVGRLHCKPAKPLQM</sequence>
<name>A0ABM0SGP2_GALVR</name>
<evidence type="ECO:0000256" key="5">
    <source>
        <dbReference type="ARBA" id="ARBA00022679"/>
    </source>
</evidence>
<keyword evidence="9" id="KW-1133">Transmembrane helix</keyword>
<keyword evidence="5" id="KW-0808">Transferase</keyword>
<dbReference type="PANTHER" id="PTHR48043:SF12">
    <property type="entry name" value="UDP-GLUCURONOSYLTRANSFERASE 2B4"/>
    <property type="match status" value="1"/>
</dbReference>
<dbReference type="InterPro" id="IPR050271">
    <property type="entry name" value="UDP-glycosyltransferase"/>
</dbReference>
<dbReference type="SUPFAM" id="SSF53756">
    <property type="entry name" value="UDP-Glycosyltransferase/glycogen phosphorylase"/>
    <property type="match status" value="1"/>
</dbReference>
<keyword evidence="4" id="KW-0328">Glycosyltransferase</keyword>
<protein>
    <recommendedName>
        <fullName evidence="3">glucuronosyltransferase</fullName>
        <ecNumber evidence="3">2.4.1.17</ecNumber>
    </recommendedName>
</protein>
<evidence type="ECO:0000256" key="2">
    <source>
        <dbReference type="ARBA" id="ARBA00009995"/>
    </source>
</evidence>
<dbReference type="Pfam" id="PF00201">
    <property type="entry name" value="UDPGT"/>
    <property type="match status" value="1"/>
</dbReference>